<dbReference type="Proteomes" id="UP001305414">
    <property type="component" value="Unassembled WGS sequence"/>
</dbReference>
<comment type="caution">
    <text evidence="1">The sequence shown here is derived from an EMBL/GenBank/DDBJ whole genome shotgun (WGS) entry which is preliminary data.</text>
</comment>
<keyword evidence="2" id="KW-1185">Reference proteome</keyword>
<dbReference type="EMBL" id="JAWHQM010000024">
    <property type="protein sequence ID" value="KAK5632316.1"/>
    <property type="molecule type" value="Genomic_DNA"/>
</dbReference>
<accession>A0AAN7ZAS1</accession>
<proteinExistence type="predicted"/>
<sequence length="61" mass="7185">MTVTTSMMNCSVMMPQRNLRRFIVGGTRLRSKKAYDIRPNPGDRMEKNRHKNTYFTAKIMC</sequence>
<evidence type="ECO:0000313" key="2">
    <source>
        <dbReference type="Proteomes" id="UP001305414"/>
    </source>
</evidence>
<protein>
    <submittedName>
        <fullName evidence="1">Uncharacterized protein</fullName>
    </submittedName>
</protein>
<evidence type="ECO:0000313" key="1">
    <source>
        <dbReference type="EMBL" id="KAK5632316.1"/>
    </source>
</evidence>
<reference evidence="1 2" key="1">
    <citation type="submission" date="2023-10" db="EMBL/GenBank/DDBJ databases">
        <title>Draft genome sequence of Xylaria bambusicola isolate GMP-LS, the root and basal stem rot pathogen of sugarcane in Indonesia.</title>
        <authorList>
            <person name="Selvaraj P."/>
            <person name="Muralishankar V."/>
            <person name="Muruganantham S."/>
            <person name="Sp S."/>
            <person name="Haryani S."/>
            <person name="Lau K.J.X."/>
            <person name="Naqvi N.I."/>
        </authorList>
    </citation>
    <scope>NUCLEOTIDE SEQUENCE [LARGE SCALE GENOMIC DNA]</scope>
    <source>
        <strain evidence="1">GMP-LS</strain>
    </source>
</reference>
<organism evidence="1 2">
    <name type="scientific">Xylaria bambusicola</name>
    <dbReference type="NCBI Taxonomy" id="326684"/>
    <lineage>
        <taxon>Eukaryota</taxon>
        <taxon>Fungi</taxon>
        <taxon>Dikarya</taxon>
        <taxon>Ascomycota</taxon>
        <taxon>Pezizomycotina</taxon>
        <taxon>Sordariomycetes</taxon>
        <taxon>Xylariomycetidae</taxon>
        <taxon>Xylariales</taxon>
        <taxon>Xylariaceae</taxon>
        <taxon>Xylaria</taxon>
    </lineage>
</organism>
<dbReference type="AlphaFoldDB" id="A0AAN7ZAS1"/>
<name>A0AAN7ZAS1_9PEZI</name>
<gene>
    <name evidence="1" type="ORF">RRF57_008030</name>
</gene>